<evidence type="ECO:0000313" key="2">
    <source>
        <dbReference type="EMBL" id="NHZ44931.1"/>
    </source>
</evidence>
<feature type="signal peptide" evidence="1">
    <location>
        <begin position="1"/>
        <end position="33"/>
    </location>
</feature>
<feature type="chain" id="PRO_5045892736" evidence="1">
    <location>
        <begin position="34"/>
        <end position="169"/>
    </location>
</feature>
<gene>
    <name evidence="2" type="ORF">F1609_33005</name>
</gene>
<dbReference type="EMBL" id="VVIW01000045">
    <property type="protein sequence ID" value="NHZ44931.1"/>
    <property type="molecule type" value="Genomic_DNA"/>
</dbReference>
<accession>A0ABX0MRT2</accession>
<name>A0ABX0MRT2_9BURK</name>
<organism evidence="2 3">
    <name type="scientific">Massilia aquatica</name>
    <dbReference type="NCBI Taxonomy" id="2609000"/>
    <lineage>
        <taxon>Bacteria</taxon>
        <taxon>Pseudomonadati</taxon>
        <taxon>Pseudomonadota</taxon>
        <taxon>Betaproteobacteria</taxon>
        <taxon>Burkholderiales</taxon>
        <taxon>Oxalobacteraceae</taxon>
        <taxon>Telluria group</taxon>
        <taxon>Massilia</taxon>
    </lineage>
</organism>
<sequence>MWIRRFAINHTLPLMKYLLALVLSILPLCQAHACDRDLTGVWKSDNSKSMAYIRENAHIQAKTDAFLDALLGKMTLTFTGSELHVVMPDTRVPVSGKLRPFAGFEEKKPYKVLFCSAAMIVWSAARSFGKEDEATTFNFETPDLVWIYGGSSVPGTPDIHTREYFRRVR</sequence>
<reference evidence="2 3" key="1">
    <citation type="submission" date="2019-09" db="EMBL/GenBank/DDBJ databases">
        <title>Taxonomy of Antarctic Massilia spp.: description of Massilia rubra sp. nov., Massilia aquatica sp. nov., Massilia mucilaginosa sp. nov., Massilia frigida sp. nov. isolated from streams, lakes and regoliths.</title>
        <authorList>
            <person name="Holochova P."/>
            <person name="Sedlacek I."/>
            <person name="Kralova S."/>
            <person name="Maslanova I."/>
            <person name="Busse H.-J."/>
            <person name="Stankova E."/>
            <person name="Vrbovska V."/>
            <person name="Kovarovic V."/>
            <person name="Bartak M."/>
            <person name="Svec P."/>
            <person name="Pantucek R."/>
        </authorList>
    </citation>
    <scope>NUCLEOTIDE SEQUENCE [LARGE SCALE GENOMIC DNA]</scope>
    <source>
        <strain evidence="2 3">CCM 8693</strain>
    </source>
</reference>
<dbReference type="Proteomes" id="UP000819052">
    <property type="component" value="Unassembled WGS sequence"/>
</dbReference>
<keyword evidence="1" id="KW-0732">Signal</keyword>
<dbReference type="RefSeq" id="WP_167082068.1">
    <property type="nucleotide sequence ID" value="NZ_VVIW01000045.1"/>
</dbReference>
<evidence type="ECO:0000313" key="3">
    <source>
        <dbReference type="Proteomes" id="UP000819052"/>
    </source>
</evidence>
<comment type="caution">
    <text evidence="2">The sequence shown here is derived from an EMBL/GenBank/DDBJ whole genome shotgun (WGS) entry which is preliminary data.</text>
</comment>
<evidence type="ECO:0000256" key="1">
    <source>
        <dbReference type="SAM" id="SignalP"/>
    </source>
</evidence>
<protein>
    <submittedName>
        <fullName evidence="2">Uncharacterized protein</fullName>
    </submittedName>
</protein>
<keyword evidence="3" id="KW-1185">Reference proteome</keyword>
<proteinExistence type="predicted"/>